<reference evidence="1" key="2">
    <citation type="submission" date="2020-11" db="EMBL/GenBank/DDBJ databases">
        <authorList>
            <person name="McCartney M.A."/>
            <person name="Auch B."/>
            <person name="Kono T."/>
            <person name="Mallez S."/>
            <person name="Becker A."/>
            <person name="Gohl D.M."/>
            <person name="Silverstein K.A.T."/>
            <person name="Koren S."/>
            <person name="Bechman K.B."/>
            <person name="Herman A."/>
            <person name="Abrahante J.E."/>
            <person name="Garbe J."/>
        </authorList>
    </citation>
    <scope>NUCLEOTIDE SEQUENCE</scope>
    <source>
        <strain evidence="1">Duluth1</strain>
        <tissue evidence="1">Whole animal</tissue>
    </source>
</reference>
<dbReference type="Proteomes" id="UP000828390">
    <property type="component" value="Unassembled WGS sequence"/>
</dbReference>
<sequence>MASRRYDEEEMDRIDTLAEIDQTAFWKVVNSKCAKSKQNGRELDFDGKRETTIDGVLRGWNSHFKRLYSFEENPKFDPLHKELVENSVKEYLKTPDVDHDYTEIAYETNTTELDQIITELPNNKTASLDNITYEHLKYGGPTLT</sequence>
<gene>
    <name evidence="1" type="ORF">DPMN_109237</name>
</gene>
<accession>A0A9D4KAD4</accession>
<name>A0A9D4KAD4_DREPO</name>
<proteinExistence type="predicted"/>
<protein>
    <submittedName>
        <fullName evidence="1">Uncharacterized protein</fullName>
    </submittedName>
</protein>
<dbReference type="EMBL" id="JAIWYP010000004">
    <property type="protein sequence ID" value="KAH3835869.1"/>
    <property type="molecule type" value="Genomic_DNA"/>
</dbReference>
<evidence type="ECO:0000313" key="1">
    <source>
        <dbReference type="EMBL" id="KAH3835869.1"/>
    </source>
</evidence>
<organism evidence="1 2">
    <name type="scientific">Dreissena polymorpha</name>
    <name type="common">Zebra mussel</name>
    <name type="synonym">Mytilus polymorpha</name>
    <dbReference type="NCBI Taxonomy" id="45954"/>
    <lineage>
        <taxon>Eukaryota</taxon>
        <taxon>Metazoa</taxon>
        <taxon>Spiralia</taxon>
        <taxon>Lophotrochozoa</taxon>
        <taxon>Mollusca</taxon>
        <taxon>Bivalvia</taxon>
        <taxon>Autobranchia</taxon>
        <taxon>Heteroconchia</taxon>
        <taxon>Euheterodonta</taxon>
        <taxon>Imparidentia</taxon>
        <taxon>Neoheterodontei</taxon>
        <taxon>Myida</taxon>
        <taxon>Dreissenoidea</taxon>
        <taxon>Dreissenidae</taxon>
        <taxon>Dreissena</taxon>
    </lineage>
</organism>
<evidence type="ECO:0000313" key="2">
    <source>
        <dbReference type="Proteomes" id="UP000828390"/>
    </source>
</evidence>
<keyword evidence="2" id="KW-1185">Reference proteome</keyword>
<dbReference type="AlphaFoldDB" id="A0A9D4KAD4"/>
<reference evidence="1" key="1">
    <citation type="journal article" date="2019" name="bioRxiv">
        <title>The Genome of the Zebra Mussel, Dreissena polymorpha: A Resource for Invasive Species Research.</title>
        <authorList>
            <person name="McCartney M.A."/>
            <person name="Auch B."/>
            <person name="Kono T."/>
            <person name="Mallez S."/>
            <person name="Zhang Y."/>
            <person name="Obille A."/>
            <person name="Becker A."/>
            <person name="Abrahante J.E."/>
            <person name="Garbe J."/>
            <person name="Badalamenti J.P."/>
            <person name="Herman A."/>
            <person name="Mangelson H."/>
            <person name="Liachko I."/>
            <person name="Sullivan S."/>
            <person name="Sone E.D."/>
            <person name="Koren S."/>
            <person name="Silverstein K.A.T."/>
            <person name="Beckman K.B."/>
            <person name="Gohl D.M."/>
        </authorList>
    </citation>
    <scope>NUCLEOTIDE SEQUENCE</scope>
    <source>
        <strain evidence="1">Duluth1</strain>
        <tissue evidence="1">Whole animal</tissue>
    </source>
</reference>
<comment type="caution">
    <text evidence="1">The sequence shown here is derived from an EMBL/GenBank/DDBJ whole genome shotgun (WGS) entry which is preliminary data.</text>
</comment>